<reference evidence="12" key="1">
    <citation type="submission" date="2022-05" db="EMBL/GenBank/DDBJ databases">
        <title>Impact of host demography and evolutionary history on endosymbiont molecular evolution: a test in carpenter ants (Genus Camponotus) and their Blochmannia endosymbionts.</title>
        <authorList>
            <person name="Manthey J.D."/>
            <person name="Giron J.C."/>
            <person name="Hruska J.P."/>
        </authorList>
    </citation>
    <scope>NUCLEOTIDE SEQUENCE</scope>
    <source>
        <strain evidence="12">C-039</strain>
    </source>
</reference>
<dbReference type="InterPro" id="IPR005881">
    <property type="entry name" value="Ser_O-AcTrfase"/>
</dbReference>
<dbReference type="GO" id="GO:0005737">
    <property type="term" value="C:cytoplasm"/>
    <property type="evidence" value="ECO:0007669"/>
    <property type="project" value="InterPro"/>
</dbReference>
<dbReference type="PANTHER" id="PTHR42811">
    <property type="entry name" value="SERINE ACETYLTRANSFERASE"/>
    <property type="match status" value="1"/>
</dbReference>
<evidence type="ECO:0000256" key="10">
    <source>
        <dbReference type="ARBA" id="ARBA00049486"/>
    </source>
</evidence>
<gene>
    <name evidence="12" type="primary">cysE</name>
    <name evidence="12" type="ORF">M9393_00145</name>
</gene>
<dbReference type="InterPro" id="IPR011004">
    <property type="entry name" value="Trimer_LpxA-like_sf"/>
</dbReference>
<dbReference type="Pfam" id="PF14602">
    <property type="entry name" value="Hexapep_2"/>
    <property type="match status" value="2"/>
</dbReference>
<dbReference type="Gene3D" id="1.10.3130.10">
    <property type="entry name" value="serine acetyltransferase, domain 1"/>
    <property type="match status" value="1"/>
</dbReference>
<keyword evidence="9 12" id="KW-0012">Acyltransferase</keyword>
<feature type="domain" description="Serine acetyltransferase N-terminal" evidence="11">
    <location>
        <begin position="9"/>
        <end position="113"/>
    </location>
</feature>
<evidence type="ECO:0000313" key="13">
    <source>
        <dbReference type="Proteomes" id="UP001056209"/>
    </source>
</evidence>
<name>A0A9Q8TVT4_9ENTR</name>
<dbReference type="PROSITE" id="PS00101">
    <property type="entry name" value="HEXAPEP_TRANSFERASES"/>
    <property type="match status" value="1"/>
</dbReference>
<comment type="pathway">
    <text evidence="1">Amino-acid biosynthesis; L-cysteine biosynthesis; L-cysteine from L-serine: step 1/2.</text>
</comment>
<comment type="similarity">
    <text evidence="2">Belongs to the transferase hexapeptide repeat family.</text>
</comment>
<dbReference type="RefSeq" id="WP_250248607.1">
    <property type="nucleotide sequence ID" value="NZ_CP097753.1"/>
</dbReference>
<dbReference type="EC" id="2.3.1.30" evidence="3"/>
<evidence type="ECO:0000256" key="2">
    <source>
        <dbReference type="ARBA" id="ARBA00007274"/>
    </source>
</evidence>
<evidence type="ECO:0000256" key="5">
    <source>
        <dbReference type="ARBA" id="ARBA00022605"/>
    </source>
</evidence>
<dbReference type="AlphaFoldDB" id="A0A9Q8TVT4"/>
<dbReference type="InterPro" id="IPR001451">
    <property type="entry name" value="Hexapep"/>
</dbReference>
<evidence type="ECO:0000256" key="6">
    <source>
        <dbReference type="ARBA" id="ARBA00022679"/>
    </source>
</evidence>
<proteinExistence type="inferred from homology"/>
<dbReference type="GO" id="GO:0006535">
    <property type="term" value="P:cysteine biosynthetic process from serine"/>
    <property type="evidence" value="ECO:0007669"/>
    <property type="project" value="InterPro"/>
</dbReference>
<dbReference type="Gene3D" id="2.160.10.10">
    <property type="entry name" value="Hexapeptide repeat proteins"/>
    <property type="match status" value="1"/>
</dbReference>
<dbReference type="NCBIfam" id="NF041874">
    <property type="entry name" value="EPS_EpsC"/>
    <property type="match status" value="1"/>
</dbReference>
<evidence type="ECO:0000313" key="12">
    <source>
        <dbReference type="EMBL" id="URJ28188.1"/>
    </source>
</evidence>
<dbReference type="FunFam" id="2.160.10.10:FF:000002">
    <property type="entry name" value="Serine acetyltransferase"/>
    <property type="match status" value="1"/>
</dbReference>
<evidence type="ECO:0000256" key="3">
    <source>
        <dbReference type="ARBA" id="ARBA00013266"/>
    </source>
</evidence>
<keyword evidence="6 12" id="KW-0808">Transferase</keyword>
<dbReference type="CDD" id="cd03354">
    <property type="entry name" value="LbH_SAT"/>
    <property type="match status" value="1"/>
</dbReference>
<dbReference type="InterPro" id="IPR010493">
    <property type="entry name" value="Ser_AcTrfase_N"/>
</dbReference>
<protein>
    <recommendedName>
        <fullName evidence="4">Serine acetyltransferase</fullName>
        <ecNumber evidence="3">2.3.1.30</ecNumber>
    </recommendedName>
</protein>
<evidence type="ECO:0000256" key="1">
    <source>
        <dbReference type="ARBA" id="ARBA00004876"/>
    </source>
</evidence>
<sequence length="260" mass="28854">MPLNILEIVWNNFKVEAKLLTESEPILANFIYMTILKHKNFKNALIHILSKKLNNVDMLITDISKILEDIYNSDESIITAAAQDIYAIHLNDPSVTKYFTPFLYFKGFHALQAHRISHWLWHNNRQELSMYFSNHISAAFNVDIHPAASIGCGVMIDHATGVVIGETSVIENNVSIMQSVTLGGTGKMNGDRHPKIRQRVMIGASAIVLGNIEIGYGAKVGAGSIVLHSVPPYATVAGNPARLVKKSKNYNNLPHENKNV</sequence>
<accession>A0A9Q8TVT4</accession>
<dbReference type="SMART" id="SM00971">
    <property type="entry name" value="SATase_N"/>
    <property type="match status" value="1"/>
</dbReference>
<dbReference type="NCBIfam" id="TIGR01172">
    <property type="entry name" value="cysE"/>
    <property type="match status" value="1"/>
</dbReference>
<dbReference type="Proteomes" id="UP001056209">
    <property type="component" value="Chromosome"/>
</dbReference>
<keyword evidence="8" id="KW-0198">Cysteine biosynthesis</keyword>
<evidence type="ECO:0000259" key="11">
    <source>
        <dbReference type="SMART" id="SM00971"/>
    </source>
</evidence>
<dbReference type="InterPro" id="IPR053376">
    <property type="entry name" value="Serine_acetyltransferase"/>
</dbReference>
<dbReference type="InterPro" id="IPR045304">
    <property type="entry name" value="LbH_SAT"/>
</dbReference>
<evidence type="ECO:0000256" key="4">
    <source>
        <dbReference type="ARBA" id="ARBA00018522"/>
    </source>
</evidence>
<keyword evidence="7" id="KW-0677">Repeat</keyword>
<dbReference type="EMBL" id="CP097753">
    <property type="protein sequence ID" value="URJ28188.1"/>
    <property type="molecule type" value="Genomic_DNA"/>
</dbReference>
<evidence type="ECO:0000256" key="7">
    <source>
        <dbReference type="ARBA" id="ARBA00022737"/>
    </source>
</evidence>
<dbReference type="InterPro" id="IPR042122">
    <property type="entry name" value="Ser_AcTrfase_N_sf"/>
</dbReference>
<evidence type="ECO:0000256" key="9">
    <source>
        <dbReference type="ARBA" id="ARBA00023315"/>
    </source>
</evidence>
<keyword evidence="5" id="KW-0028">Amino-acid biosynthesis</keyword>
<dbReference type="SUPFAM" id="SSF51161">
    <property type="entry name" value="Trimeric LpxA-like enzymes"/>
    <property type="match status" value="1"/>
</dbReference>
<organism evidence="12 13">
    <name type="scientific">Candidatus Blochmannia vicinus</name>
    <name type="common">nom. nud.</name>
    <dbReference type="NCBI Taxonomy" id="251540"/>
    <lineage>
        <taxon>Bacteria</taxon>
        <taxon>Pseudomonadati</taxon>
        <taxon>Pseudomonadota</taxon>
        <taxon>Gammaproteobacteria</taxon>
        <taxon>Enterobacterales</taxon>
        <taxon>Enterobacteriaceae</taxon>
        <taxon>ant endosymbionts</taxon>
        <taxon>Candidatus Blochmanniella</taxon>
    </lineage>
</organism>
<dbReference type="GO" id="GO:0009001">
    <property type="term" value="F:serine O-acetyltransferase activity"/>
    <property type="evidence" value="ECO:0007669"/>
    <property type="project" value="UniProtKB-EC"/>
</dbReference>
<dbReference type="InterPro" id="IPR018357">
    <property type="entry name" value="Hexapep_transf_CS"/>
</dbReference>
<dbReference type="Pfam" id="PF06426">
    <property type="entry name" value="SATase_N"/>
    <property type="match status" value="1"/>
</dbReference>
<evidence type="ECO:0000256" key="8">
    <source>
        <dbReference type="ARBA" id="ARBA00023192"/>
    </source>
</evidence>
<comment type="catalytic activity">
    <reaction evidence="10">
        <text>L-serine + acetyl-CoA = O-acetyl-L-serine + CoA</text>
        <dbReference type="Rhea" id="RHEA:24560"/>
        <dbReference type="ChEBI" id="CHEBI:33384"/>
        <dbReference type="ChEBI" id="CHEBI:57287"/>
        <dbReference type="ChEBI" id="CHEBI:57288"/>
        <dbReference type="ChEBI" id="CHEBI:58340"/>
        <dbReference type="EC" id="2.3.1.30"/>
    </reaction>
</comment>